<feature type="compositionally biased region" description="Polar residues" evidence="3">
    <location>
        <begin position="760"/>
        <end position="771"/>
    </location>
</feature>
<dbReference type="SMART" id="SM00320">
    <property type="entry name" value="WD40"/>
    <property type="match status" value="5"/>
</dbReference>
<evidence type="ECO:0000256" key="2">
    <source>
        <dbReference type="ARBA" id="ARBA00022737"/>
    </source>
</evidence>
<reference evidence="5" key="2">
    <citation type="submission" date="2015-01" db="EMBL/GenBank/DDBJ databases">
        <title>Evolutionary Origins and Diversification of the Mycorrhizal Mutualists.</title>
        <authorList>
            <consortium name="DOE Joint Genome Institute"/>
            <consortium name="Mycorrhizal Genomics Consortium"/>
            <person name="Kohler A."/>
            <person name="Kuo A."/>
            <person name="Nagy L.G."/>
            <person name="Floudas D."/>
            <person name="Copeland A."/>
            <person name="Barry K.W."/>
            <person name="Cichocki N."/>
            <person name="Veneault-Fourrey C."/>
            <person name="LaButti K."/>
            <person name="Lindquist E.A."/>
            <person name="Lipzen A."/>
            <person name="Lundell T."/>
            <person name="Morin E."/>
            <person name="Murat C."/>
            <person name="Riley R."/>
            <person name="Ohm R."/>
            <person name="Sun H."/>
            <person name="Tunlid A."/>
            <person name="Henrissat B."/>
            <person name="Grigoriev I.V."/>
            <person name="Hibbett D.S."/>
            <person name="Martin F."/>
        </authorList>
    </citation>
    <scope>NUCLEOTIDE SEQUENCE [LARGE SCALE GENOMIC DNA]</scope>
    <source>
        <strain evidence="5">Marx 270</strain>
    </source>
</reference>
<proteinExistence type="predicted"/>
<accession>A0A0C3JRQ8</accession>
<dbReference type="InterPro" id="IPR015943">
    <property type="entry name" value="WD40/YVTN_repeat-like_dom_sf"/>
</dbReference>
<feature type="compositionally biased region" description="Polar residues" evidence="3">
    <location>
        <begin position="511"/>
        <end position="520"/>
    </location>
</feature>
<reference evidence="4 5" key="1">
    <citation type="submission" date="2014-04" db="EMBL/GenBank/DDBJ databases">
        <authorList>
            <consortium name="DOE Joint Genome Institute"/>
            <person name="Kuo A."/>
            <person name="Kohler A."/>
            <person name="Costa M.D."/>
            <person name="Nagy L.G."/>
            <person name="Floudas D."/>
            <person name="Copeland A."/>
            <person name="Barry K.W."/>
            <person name="Cichocki N."/>
            <person name="Veneault-Fourrey C."/>
            <person name="LaButti K."/>
            <person name="Lindquist E.A."/>
            <person name="Lipzen A."/>
            <person name="Lundell T."/>
            <person name="Morin E."/>
            <person name="Murat C."/>
            <person name="Sun H."/>
            <person name="Tunlid A."/>
            <person name="Henrissat B."/>
            <person name="Grigoriev I.V."/>
            <person name="Hibbett D.S."/>
            <person name="Martin F."/>
            <person name="Nordberg H.P."/>
            <person name="Cantor M.N."/>
            <person name="Hua S.X."/>
        </authorList>
    </citation>
    <scope>NUCLEOTIDE SEQUENCE [LARGE SCALE GENOMIC DNA]</scope>
    <source>
        <strain evidence="4 5">Marx 270</strain>
    </source>
</reference>
<dbReference type="SUPFAM" id="SSF50978">
    <property type="entry name" value="WD40 repeat-like"/>
    <property type="match status" value="1"/>
</dbReference>
<dbReference type="InParanoid" id="A0A0C3JRQ8"/>
<protein>
    <submittedName>
        <fullName evidence="4">Uncharacterized protein</fullName>
    </submittedName>
</protein>
<dbReference type="PANTHER" id="PTHR19848:SF8">
    <property type="entry name" value="F-BOX AND WD REPEAT DOMAIN CONTAINING 7"/>
    <property type="match status" value="1"/>
</dbReference>
<keyword evidence="1" id="KW-0853">WD repeat</keyword>
<dbReference type="STRING" id="870435.A0A0C3JRQ8"/>
<sequence>MDDTNSESSTPTSPPTVASILGVKGALRFRRHGASQKAHVVLRRVDVSDDSNIADGKPSVAYFSLFAQKRIEVKPGKEILLAVASEDGSFTDQAVIFEGDLSSASDSNTEEEEEVEKQIVQDEALLDSPSAYHVPPKMRRTWTKQLQQVSSPVIDTVVPPPRTYVSVSVQAEPTWSVSSVQTVSTASPVQEQTAPLTSESTIEVPAEAQEPSVEVEAPALEPDLPPPTEAVPIPDAERSRSLSPMSIGSPPSTPPQSPLIGHATNLIQIPSPPTTEPPVSLVGDHLPIPQQAQEEKEKEYIAVTAVAPPTDVASRTSQVSPVSSETVDMDLQSSPSSSEVDEDEIPGFITGSLSRRPGPPPRQPSPLVLSPPQARPQPVASVLPALAIPSKCTILVPNEPKQPEPSEPTTLVAAPPLRRPPPPIKNPFVSGGFMTEFVGESLTTRITPSPKESMVSEKYNATTTAVYSNESPATKYEPSTVYQPVPRPSPSYISQQIPGGTVSEARAPLITRQSPPLVQSQPQARQLQNLPRPPPRPSEITYAYSRKSPAWSNYPPPPPATVNDEYNPIESLSNALNVQPPSRFAPPPPYQNHSIRPPSPYQYATAAQPVPENSWPSFHSNGRAPMPTTLSLPQNKAPLPPPPRPHSARSSTTPPGLSSAPYSSPSPPGFLHSASSHKPSPVREPISYGQNKQTTTLTSPQHWYSPPTPQVKHESLDWTASSVSSTSTSINSISSSQHIRIQAPRPLIPLSAASAVLHYRQTTTSKSPTPSEDSKGKKRALDSDAQFESSRPRKRSYPWPVQESFYSARIKSEEVAGVQQIAFSSDGERFAIICGDRTIRIWNTQHKVETARLAQNAPVQAIAWMTDDAGVVTLGQDGVISKWTRNNQSHWQWAKLLDAGKEDSVCFAYQRDRIAVAFPRVGVKVWIWIKGTWQPQRSILRQNVTSIRFVEDGEALIGGTSDGVLWYCQVPNGTLRAYAFLKSKVLHLDVNLSGTHALVSQSGGRAHLVGIQRMDHKGKIEQVYATNGDSGGENKQGGGAVFANGCRLVLFGTTDSNMLVWDKAKGEIVCGYDHNGEQVQAVASFDKGSNVHIITGTKNGLLSWWRPFPTD</sequence>
<feature type="region of interest" description="Disordered" evidence="3">
    <location>
        <begin position="184"/>
        <end position="260"/>
    </location>
</feature>
<keyword evidence="5" id="KW-1185">Reference proteome</keyword>
<dbReference type="AlphaFoldDB" id="A0A0C3JRQ8"/>
<dbReference type="InterPro" id="IPR001680">
    <property type="entry name" value="WD40_rpt"/>
</dbReference>
<evidence type="ECO:0000313" key="4">
    <source>
        <dbReference type="EMBL" id="KIO00172.1"/>
    </source>
</evidence>
<feature type="compositionally biased region" description="Polar residues" evidence="3">
    <location>
        <begin position="314"/>
        <end position="326"/>
    </location>
</feature>
<dbReference type="EMBL" id="KN831998">
    <property type="protein sequence ID" value="KIO00172.1"/>
    <property type="molecule type" value="Genomic_DNA"/>
</dbReference>
<dbReference type="PANTHER" id="PTHR19848">
    <property type="entry name" value="WD40 REPEAT PROTEIN"/>
    <property type="match status" value="1"/>
</dbReference>
<feature type="compositionally biased region" description="Polar residues" evidence="3">
    <location>
        <begin position="570"/>
        <end position="580"/>
    </location>
</feature>
<feature type="region of interest" description="Disordered" evidence="3">
    <location>
        <begin position="464"/>
        <end position="717"/>
    </location>
</feature>
<name>A0A0C3JRQ8_PISTI</name>
<feature type="region of interest" description="Disordered" evidence="3">
    <location>
        <begin position="760"/>
        <end position="797"/>
    </location>
</feature>
<dbReference type="Gene3D" id="2.130.10.10">
    <property type="entry name" value="YVTN repeat-like/Quinoprotein amine dehydrogenase"/>
    <property type="match status" value="1"/>
</dbReference>
<organism evidence="4 5">
    <name type="scientific">Pisolithus tinctorius Marx 270</name>
    <dbReference type="NCBI Taxonomy" id="870435"/>
    <lineage>
        <taxon>Eukaryota</taxon>
        <taxon>Fungi</taxon>
        <taxon>Dikarya</taxon>
        <taxon>Basidiomycota</taxon>
        <taxon>Agaricomycotina</taxon>
        <taxon>Agaricomycetes</taxon>
        <taxon>Agaricomycetidae</taxon>
        <taxon>Boletales</taxon>
        <taxon>Sclerodermatineae</taxon>
        <taxon>Pisolithaceae</taxon>
        <taxon>Pisolithus</taxon>
    </lineage>
</organism>
<gene>
    <name evidence="4" type="ORF">M404DRAFT_771133</name>
</gene>
<feature type="compositionally biased region" description="Polar residues" evidence="3">
    <location>
        <begin position="241"/>
        <end position="250"/>
    </location>
</feature>
<dbReference type="Proteomes" id="UP000054217">
    <property type="component" value="Unassembled WGS sequence"/>
</dbReference>
<feature type="region of interest" description="Disordered" evidence="3">
    <location>
        <begin position="307"/>
        <end position="376"/>
    </location>
</feature>
<feature type="compositionally biased region" description="Low complexity" evidence="3">
    <location>
        <begin position="648"/>
        <end position="663"/>
    </location>
</feature>
<feature type="region of interest" description="Disordered" evidence="3">
    <location>
        <begin position="398"/>
        <end position="422"/>
    </location>
</feature>
<evidence type="ECO:0000256" key="3">
    <source>
        <dbReference type="SAM" id="MobiDB-lite"/>
    </source>
</evidence>
<keyword evidence="2" id="KW-0677">Repeat</keyword>
<dbReference type="HOGENOM" id="CLU_283146_0_0_1"/>
<feature type="compositionally biased region" description="Polar residues" evidence="3">
    <location>
        <begin position="688"/>
        <end position="702"/>
    </location>
</feature>
<feature type="compositionally biased region" description="Polar residues" evidence="3">
    <location>
        <begin position="191"/>
        <end position="201"/>
    </location>
</feature>
<evidence type="ECO:0000313" key="5">
    <source>
        <dbReference type="Proteomes" id="UP000054217"/>
    </source>
</evidence>
<feature type="compositionally biased region" description="Basic and acidic residues" evidence="3">
    <location>
        <begin position="772"/>
        <end position="782"/>
    </location>
</feature>
<dbReference type="InterPro" id="IPR036322">
    <property type="entry name" value="WD40_repeat_dom_sf"/>
</dbReference>
<dbReference type="OrthoDB" id="3236053at2759"/>
<evidence type="ECO:0000256" key="1">
    <source>
        <dbReference type="ARBA" id="ARBA00022574"/>
    </source>
</evidence>
<feature type="compositionally biased region" description="Low complexity" evidence="3">
    <location>
        <begin position="521"/>
        <end position="530"/>
    </location>
</feature>
<dbReference type="Pfam" id="PF00400">
    <property type="entry name" value="WD40"/>
    <property type="match status" value="1"/>
</dbReference>